<protein>
    <recommendedName>
        <fullName evidence="2">VTT domain-containing protein</fullName>
    </recommendedName>
</protein>
<dbReference type="EMBL" id="AYZI01000002">
    <property type="protein sequence ID" value="KRM92273.1"/>
    <property type="molecule type" value="Genomic_DNA"/>
</dbReference>
<dbReference type="AlphaFoldDB" id="A0A0R2CL18"/>
<evidence type="ECO:0000256" key="1">
    <source>
        <dbReference type="SAM" id="Phobius"/>
    </source>
</evidence>
<evidence type="ECO:0000313" key="4">
    <source>
        <dbReference type="Proteomes" id="UP000051586"/>
    </source>
</evidence>
<keyword evidence="1" id="KW-0812">Transmembrane</keyword>
<feature type="transmembrane region" description="Helical" evidence="1">
    <location>
        <begin position="135"/>
        <end position="158"/>
    </location>
</feature>
<gene>
    <name evidence="3" type="ORF">FC87_GL000401</name>
</gene>
<reference evidence="3 4" key="1">
    <citation type="journal article" date="2015" name="Genome Announc.">
        <title>Expanding the biotechnology potential of lactobacilli through comparative genomics of 213 strains and associated genera.</title>
        <authorList>
            <person name="Sun Z."/>
            <person name="Harris H.M."/>
            <person name="McCann A."/>
            <person name="Guo C."/>
            <person name="Argimon S."/>
            <person name="Zhang W."/>
            <person name="Yang X."/>
            <person name="Jeffery I.B."/>
            <person name="Cooney J.C."/>
            <person name="Kagawa T.F."/>
            <person name="Liu W."/>
            <person name="Song Y."/>
            <person name="Salvetti E."/>
            <person name="Wrobel A."/>
            <person name="Rasinkangas P."/>
            <person name="Parkhill J."/>
            <person name="Rea M.C."/>
            <person name="O'Sullivan O."/>
            <person name="Ritari J."/>
            <person name="Douillard F.P."/>
            <person name="Paul Ross R."/>
            <person name="Yang R."/>
            <person name="Briner A.E."/>
            <person name="Felis G.E."/>
            <person name="de Vos W.M."/>
            <person name="Barrangou R."/>
            <person name="Klaenhammer T.R."/>
            <person name="Caufield P.W."/>
            <person name="Cui Y."/>
            <person name="Zhang H."/>
            <person name="O'Toole P.W."/>
        </authorList>
    </citation>
    <scope>NUCLEOTIDE SEQUENCE [LARGE SCALE GENOMIC DNA]</scope>
    <source>
        <strain evidence="3 4">DSM 22689</strain>
    </source>
</reference>
<dbReference type="Pfam" id="PF09335">
    <property type="entry name" value="VTT_dom"/>
    <property type="match status" value="1"/>
</dbReference>
<feature type="transmembrane region" description="Helical" evidence="1">
    <location>
        <begin position="9"/>
        <end position="28"/>
    </location>
</feature>
<feature type="domain" description="VTT" evidence="2">
    <location>
        <begin position="76"/>
        <end position="191"/>
    </location>
</feature>
<feature type="transmembrane region" description="Helical" evidence="1">
    <location>
        <begin position="95"/>
        <end position="115"/>
    </location>
</feature>
<comment type="caution">
    <text evidence="3">The sequence shown here is derived from an EMBL/GenBank/DDBJ whole genome shotgun (WGS) entry which is preliminary data.</text>
</comment>
<name>A0A0R2CL18_9LACO</name>
<dbReference type="InterPro" id="IPR032816">
    <property type="entry name" value="VTT_dom"/>
</dbReference>
<dbReference type="RefSeq" id="WP_009166977.1">
    <property type="nucleotide sequence ID" value="NZ_AYZI01000002.1"/>
</dbReference>
<dbReference type="Proteomes" id="UP000051586">
    <property type="component" value="Unassembled WGS sequence"/>
</dbReference>
<evidence type="ECO:0000259" key="2">
    <source>
        <dbReference type="Pfam" id="PF09335"/>
    </source>
</evidence>
<feature type="transmembrane region" description="Helical" evidence="1">
    <location>
        <begin position="202"/>
        <end position="220"/>
    </location>
</feature>
<accession>A0A0R2CL18</accession>
<keyword evidence="1" id="KW-0472">Membrane</keyword>
<feature type="transmembrane region" description="Helical" evidence="1">
    <location>
        <begin position="170"/>
        <end position="190"/>
    </location>
</feature>
<evidence type="ECO:0000313" key="3">
    <source>
        <dbReference type="EMBL" id="KRM92273.1"/>
    </source>
</evidence>
<keyword evidence="1" id="KW-1133">Transmembrane helix</keyword>
<dbReference type="STRING" id="1423745.GCA_001311215_01049"/>
<proteinExistence type="predicted"/>
<feature type="transmembrane region" description="Helical" evidence="1">
    <location>
        <begin position="60"/>
        <end position="83"/>
    </location>
</feature>
<sequence>MKLLHQHRLILIKLLALIIVLGLLILIYESYKPEIKLFLNPNRHQQAVAAIRQHGWSDLILVWLLIFFGTAIPGVPVMLLGILSGLCFGILGGSIVNMTAIGMGNIVTIQLISFLKTDIETRYRNNHFATHLRKIKNPLMGLVIGYSIPIIPSSLVSIQAANVQQRFGRPLVTLTAMLGTFPVSLIYALGGNALLKWNPLQLVLLVLLLAIFLLTANWLLTNLVNDQF</sequence>
<dbReference type="PATRIC" id="fig|1423745.4.peg.429"/>
<organism evidence="3 4">
    <name type="scientific">Fructilactobacillus florum DSM 22689 = JCM 16035</name>
    <dbReference type="NCBI Taxonomy" id="1423745"/>
    <lineage>
        <taxon>Bacteria</taxon>
        <taxon>Bacillati</taxon>
        <taxon>Bacillota</taxon>
        <taxon>Bacilli</taxon>
        <taxon>Lactobacillales</taxon>
        <taxon>Lactobacillaceae</taxon>
        <taxon>Fructilactobacillus</taxon>
    </lineage>
</organism>